<reference evidence="3" key="1">
    <citation type="journal article" date="2007" name="PLoS ONE">
        <title>The first genome sequence of an elite grapevine cultivar (Pinot noir Vitis vinifera L.): coping with a highly heterozygous genome.</title>
        <authorList>
            <person name="Velasco R."/>
            <person name="Zharkikh A."/>
            <person name="Troggio M."/>
            <person name="Cartwright D.A."/>
            <person name="Cestaro A."/>
            <person name="Pruss D."/>
            <person name="Pindo M."/>
            <person name="FitzGerald L.M."/>
            <person name="Vezzulli S."/>
            <person name="Reid J."/>
            <person name="Malacarne G."/>
            <person name="Iliev D."/>
            <person name="Coppola G."/>
            <person name="Wardell B."/>
            <person name="Micheletti D."/>
            <person name="Macalma T."/>
            <person name="Facci M."/>
            <person name="Mitchell J.T."/>
            <person name="Perazzolli M."/>
            <person name="Eldredge G."/>
            <person name="Gatto P."/>
            <person name="Oyzerski R."/>
            <person name="Moretto M."/>
            <person name="Gutin N."/>
            <person name="Stefanini M."/>
            <person name="Chen Y."/>
            <person name="Segala C."/>
            <person name="Davenport C."/>
            <person name="Dematte L."/>
            <person name="Mraz A."/>
            <person name="Battilana J."/>
            <person name="Stormo K."/>
            <person name="Costa F."/>
            <person name="Tao Q."/>
            <person name="Si-Ammour A."/>
            <person name="Harkins T."/>
            <person name="Lackey A."/>
            <person name="Perbost C."/>
            <person name="Taillon B."/>
            <person name="Stella A."/>
            <person name="Solovyev V."/>
            <person name="Fawcett J.A."/>
            <person name="Sterck L."/>
            <person name="Vandepoele K."/>
            <person name="Grando S.M."/>
            <person name="Toppo S."/>
            <person name="Moser C."/>
            <person name="Lanchbury J."/>
            <person name="Bogden R."/>
            <person name="Skolnick M."/>
            <person name="Sgaramella V."/>
            <person name="Bhatnagar S.K."/>
            <person name="Fontana P."/>
            <person name="Gutin A."/>
            <person name="Van de Peer Y."/>
            <person name="Salamini F."/>
            <person name="Viola R."/>
        </authorList>
    </citation>
    <scope>NUCLEOTIDE SEQUENCE</scope>
</reference>
<feature type="domain" description="Reverse transcriptase zinc-binding" evidence="2">
    <location>
        <begin position="193"/>
        <end position="237"/>
    </location>
</feature>
<accession>A5BR56</accession>
<evidence type="ECO:0000259" key="2">
    <source>
        <dbReference type="Pfam" id="PF13966"/>
    </source>
</evidence>
<name>A5BR56_VITVI</name>
<dbReference type="EMBL" id="AM468110">
    <property type="protein sequence ID" value="CAN74899.1"/>
    <property type="molecule type" value="Genomic_DNA"/>
</dbReference>
<dbReference type="Pfam" id="PF13966">
    <property type="entry name" value="zf-RVT"/>
    <property type="match status" value="2"/>
</dbReference>
<dbReference type="InterPro" id="IPR026960">
    <property type="entry name" value="RVT-Znf"/>
</dbReference>
<dbReference type="AlphaFoldDB" id="A5BR56"/>
<proteinExistence type="predicted"/>
<sequence>MPHLSLDRKLGSSPARGLPPTSYFEKMPSPLAGSVVASTEKCLQERELSSKVKKFLGKENQSTSLLETTRSHQAWVMAFARLVAHKKVNTNEMLQLRRPFKVLSPNWCILCRSSETVDHLFLHCPITLGLWHRIFSQEGMTWVQLGNIRDTMCIDILKPYPLTNNFFGRLHDHALSLDSDDILVWVDTKNGVFSVKSLYSSLANRGVDPFPHGIVWNSQAPIRVSFFAWEATWAKILI</sequence>
<evidence type="ECO:0000313" key="3">
    <source>
        <dbReference type="EMBL" id="CAN74899.1"/>
    </source>
</evidence>
<feature type="compositionally biased region" description="Basic and acidic residues" evidence="1">
    <location>
        <begin position="1"/>
        <end position="10"/>
    </location>
</feature>
<protein>
    <recommendedName>
        <fullName evidence="2">Reverse transcriptase zinc-binding domain-containing protein</fullName>
    </recommendedName>
</protein>
<feature type="region of interest" description="Disordered" evidence="1">
    <location>
        <begin position="1"/>
        <end position="23"/>
    </location>
</feature>
<organism evidence="3">
    <name type="scientific">Vitis vinifera</name>
    <name type="common">Grape</name>
    <dbReference type="NCBI Taxonomy" id="29760"/>
    <lineage>
        <taxon>Eukaryota</taxon>
        <taxon>Viridiplantae</taxon>
        <taxon>Streptophyta</taxon>
        <taxon>Embryophyta</taxon>
        <taxon>Tracheophyta</taxon>
        <taxon>Spermatophyta</taxon>
        <taxon>Magnoliopsida</taxon>
        <taxon>eudicotyledons</taxon>
        <taxon>Gunneridae</taxon>
        <taxon>Pentapetalae</taxon>
        <taxon>rosids</taxon>
        <taxon>Vitales</taxon>
        <taxon>Vitaceae</taxon>
        <taxon>Viteae</taxon>
        <taxon>Vitis</taxon>
    </lineage>
</organism>
<evidence type="ECO:0000256" key="1">
    <source>
        <dbReference type="SAM" id="MobiDB-lite"/>
    </source>
</evidence>
<feature type="domain" description="Reverse transcriptase zinc-binding" evidence="2">
    <location>
        <begin position="76"/>
        <end position="131"/>
    </location>
</feature>
<gene>
    <name evidence="3" type="ORF">VITISV_041362</name>
</gene>